<feature type="domain" description="PSP1 C-terminal" evidence="2">
    <location>
        <begin position="61"/>
        <end position="146"/>
    </location>
</feature>
<dbReference type="OrthoDB" id="9779344at2"/>
<accession>A0A194AF23</accession>
<feature type="compositionally biased region" description="Basic residues" evidence="1">
    <location>
        <begin position="374"/>
        <end position="391"/>
    </location>
</feature>
<protein>
    <recommendedName>
        <fullName evidence="2">PSP1 C-terminal domain-containing protein</fullName>
    </recommendedName>
</protein>
<dbReference type="Pfam" id="PF04468">
    <property type="entry name" value="PSP1"/>
    <property type="match status" value="1"/>
</dbReference>
<dbReference type="AlphaFoldDB" id="A0A194AF23"/>
<evidence type="ECO:0000259" key="2">
    <source>
        <dbReference type="PROSITE" id="PS51411"/>
    </source>
</evidence>
<proteinExistence type="predicted"/>
<reference evidence="4" key="1">
    <citation type="submission" date="2016-06" db="EMBL/GenBank/DDBJ databases">
        <title>Draft genome sequence of Desulfoplanes formicivorans strain Pf12B.</title>
        <authorList>
            <person name="Watanabe M."/>
            <person name="Kojima H."/>
            <person name="Fukui M."/>
        </authorList>
    </citation>
    <scope>NUCLEOTIDE SEQUENCE [LARGE SCALE GENOMIC DNA]</scope>
    <source>
        <strain evidence="4">Pf12B</strain>
    </source>
</reference>
<comment type="caution">
    <text evidence="3">The sequence shown here is derived from an EMBL/GenBank/DDBJ whole genome shotgun (WGS) entry which is preliminary data.</text>
</comment>
<feature type="compositionally biased region" description="Basic and acidic residues" evidence="1">
    <location>
        <begin position="281"/>
        <end position="298"/>
    </location>
</feature>
<feature type="region of interest" description="Disordered" evidence="1">
    <location>
        <begin position="266"/>
        <end position="399"/>
    </location>
</feature>
<sequence>MGHVVGVKFRDQGQVYYFDARPYVVNVGDVVLVKTDEGLGLGHVVDQRTAPPADMAEDVLKPIFRLATPEDLKEQEENKKLAREAFAHCRECIATHKLEMKLVDVEVYFDRSKMVFYFTAPGRIDFRELVKDLVRAYRTRIELRQIGVRHETQMLGAMGNCGQVCCCRRFLRKFEPVTIKMAKDQNLFLNPAKISGVCGRLLCCLAYEKDTYADFQKRVPRMGKRFNTSLGPMKTLRSNLFRDSVVVLTEDNQEREVSLDEWHEIVTGRPVSRQPHAPGKPVHETRRPEPSSRKRDAAKPQGKNGDRGAGGKKQAAGGDKPARPKGGNKPARKPRKASRPSGTPDEKQRQGKPRAQQPIKQDKDTPPDGPPKGGNKRRKPSRKRRPRKKPGQTKPGTSS</sequence>
<dbReference type="Proteomes" id="UP000095200">
    <property type="component" value="Unassembled WGS sequence"/>
</dbReference>
<dbReference type="NCBIfam" id="NF041131">
    <property type="entry name" value="RicT_YaaT_fam"/>
    <property type="match status" value="1"/>
</dbReference>
<gene>
    <name evidence="3" type="ORF">DPF_1383</name>
</gene>
<dbReference type="InterPro" id="IPR047767">
    <property type="entry name" value="PSP1-like"/>
</dbReference>
<evidence type="ECO:0000256" key="1">
    <source>
        <dbReference type="SAM" id="MobiDB-lite"/>
    </source>
</evidence>
<dbReference type="RefSeq" id="WP_069858378.1">
    <property type="nucleotide sequence ID" value="NZ_BDFE01000015.1"/>
</dbReference>
<dbReference type="PANTHER" id="PTHR43830">
    <property type="entry name" value="PROTEIN PSP1"/>
    <property type="match status" value="1"/>
</dbReference>
<organism evidence="3 4">
    <name type="scientific">Desulfoplanes formicivorans</name>
    <dbReference type="NCBI Taxonomy" id="1592317"/>
    <lineage>
        <taxon>Bacteria</taxon>
        <taxon>Pseudomonadati</taxon>
        <taxon>Thermodesulfobacteriota</taxon>
        <taxon>Desulfovibrionia</taxon>
        <taxon>Desulfovibrionales</taxon>
        <taxon>Desulfoplanaceae</taxon>
        <taxon>Desulfoplanes</taxon>
    </lineage>
</organism>
<dbReference type="STRING" id="1592317.DPF_1383"/>
<name>A0A194AF23_9BACT</name>
<dbReference type="GO" id="GO:0005737">
    <property type="term" value="C:cytoplasm"/>
    <property type="evidence" value="ECO:0007669"/>
    <property type="project" value="TreeGrafter"/>
</dbReference>
<dbReference type="EMBL" id="BDFE01000015">
    <property type="protein sequence ID" value="GAU08667.1"/>
    <property type="molecule type" value="Genomic_DNA"/>
</dbReference>
<evidence type="ECO:0000313" key="3">
    <source>
        <dbReference type="EMBL" id="GAU08667.1"/>
    </source>
</evidence>
<dbReference type="InterPro" id="IPR007557">
    <property type="entry name" value="PSP1_C"/>
</dbReference>
<dbReference type="PANTHER" id="PTHR43830:SF3">
    <property type="entry name" value="PROTEIN PSP1"/>
    <property type="match status" value="1"/>
</dbReference>
<keyword evidence="4" id="KW-1185">Reference proteome</keyword>
<dbReference type="PROSITE" id="PS51411">
    <property type="entry name" value="PSP1_C"/>
    <property type="match status" value="1"/>
</dbReference>
<evidence type="ECO:0000313" key="4">
    <source>
        <dbReference type="Proteomes" id="UP000095200"/>
    </source>
</evidence>